<dbReference type="PATRIC" id="fig|1158610.3.peg.3011"/>
<dbReference type="SUPFAM" id="SSF82784">
    <property type="entry name" value="OsmC-like"/>
    <property type="match status" value="1"/>
</dbReference>
<dbReference type="eggNOG" id="COG1765">
    <property type="taxonomic scope" value="Bacteria"/>
</dbReference>
<protein>
    <recommendedName>
        <fullName evidence="3">OsmC-like protein</fullName>
    </recommendedName>
</protein>
<dbReference type="RefSeq" id="WP_010769662.1">
    <property type="nucleotide sequence ID" value="NZ_ASWE01000001.1"/>
</dbReference>
<dbReference type="OrthoDB" id="13625at2"/>
<dbReference type="Proteomes" id="UP000013785">
    <property type="component" value="Unassembled WGS sequence"/>
</dbReference>
<dbReference type="Pfam" id="PF02566">
    <property type="entry name" value="OsmC"/>
    <property type="match status" value="1"/>
</dbReference>
<dbReference type="HOGENOM" id="CLU_114057_2_0_9"/>
<dbReference type="Gene3D" id="3.30.300.20">
    <property type="match status" value="1"/>
</dbReference>
<sequence length="132" mass="14941">MIERHLDLNEHEGKMRGTTRKNVNISFGSDEDQASPVELLVMSISGCSYGVLRIILENRKITYDSIHVDVDYLMEDAKPNKVTEVAIHFKIKNPSTDIDTLGRVLQQTIKSCTVIQSVKEAIQVNERITIIE</sequence>
<proteinExistence type="predicted"/>
<dbReference type="InterPro" id="IPR036102">
    <property type="entry name" value="OsmC/Ohrsf"/>
</dbReference>
<gene>
    <name evidence="1" type="ORF">UC3_03028</name>
</gene>
<dbReference type="AlphaFoldDB" id="R3WLC6"/>
<keyword evidence="2" id="KW-1185">Reference proteome</keyword>
<dbReference type="STRING" id="154621.RV11_GL002998"/>
<name>R3WLC6_9ENTE</name>
<evidence type="ECO:0008006" key="3">
    <source>
        <dbReference type="Google" id="ProtNLM"/>
    </source>
</evidence>
<organism evidence="1 2">
    <name type="scientific">Enterococcus phoeniculicola ATCC BAA-412</name>
    <dbReference type="NCBI Taxonomy" id="1158610"/>
    <lineage>
        <taxon>Bacteria</taxon>
        <taxon>Bacillati</taxon>
        <taxon>Bacillota</taxon>
        <taxon>Bacilli</taxon>
        <taxon>Lactobacillales</taxon>
        <taxon>Enterococcaceae</taxon>
        <taxon>Enterococcus</taxon>
    </lineage>
</organism>
<comment type="caution">
    <text evidence="1">The sequence shown here is derived from an EMBL/GenBank/DDBJ whole genome shotgun (WGS) entry which is preliminary data.</text>
</comment>
<accession>R3WLC6</accession>
<dbReference type="PANTHER" id="PTHR34352:SF1">
    <property type="entry name" value="PROTEIN YHFA"/>
    <property type="match status" value="1"/>
</dbReference>
<reference evidence="1 2" key="1">
    <citation type="submission" date="2013-02" db="EMBL/GenBank/DDBJ databases">
        <title>The Genome Sequence of Enterococcus phoeniculicola BAA-412.</title>
        <authorList>
            <consortium name="The Broad Institute Genome Sequencing Platform"/>
            <consortium name="The Broad Institute Genome Sequencing Center for Infectious Disease"/>
            <person name="Earl A.M."/>
            <person name="Gilmore M.S."/>
            <person name="Lebreton F."/>
            <person name="Walker B."/>
            <person name="Young S.K."/>
            <person name="Zeng Q."/>
            <person name="Gargeya S."/>
            <person name="Fitzgerald M."/>
            <person name="Haas B."/>
            <person name="Abouelleil A."/>
            <person name="Alvarado L."/>
            <person name="Arachchi H.M."/>
            <person name="Berlin A.M."/>
            <person name="Chapman S.B."/>
            <person name="Dewar J."/>
            <person name="Goldberg J."/>
            <person name="Griggs A."/>
            <person name="Gujja S."/>
            <person name="Hansen M."/>
            <person name="Howarth C."/>
            <person name="Imamovic A."/>
            <person name="Larimer J."/>
            <person name="McCowan C."/>
            <person name="Murphy C."/>
            <person name="Neiman D."/>
            <person name="Pearson M."/>
            <person name="Priest M."/>
            <person name="Roberts A."/>
            <person name="Saif S."/>
            <person name="Shea T."/>
            <person name="Sisk P."/>
            <person name="Sykes S."/>
            <person name="Wortman J."/>
            <person name="Nusbaum C."/>
            <person name="Birren B."/>
        </authorList>
    </citation>
    <scope>NUCLEOTIDE SEQUENCE [LARGE SCALE GENOMIC DNA]</scope>
    <source>
        <strain evidence="1 2">ATCC BAA-412</strain>
    </source>
</reference>
<dbReference type="EMBL" id="AJAT01000017">
    <property type="protein sequence ID" value="EOL42675.1"/>
    <property type="molecule type" value="Genomic_DNA"/>
</dbReference>
<dbReference type="PANTHER" id="PTHR34352">
    <property type="entry name" value="PROTEIN YHFA"/>
    <property type="match status" value="1"/>
</dbReference>
<dbReference type="InterPro" id="IPR003718">
    <property type="entry name" value="OsmC/Ohr_fam"/>
</dbReference>
<dbReference type="InterPro" id="IPR015946">
    <property type="entry name" value="KH_dom-like_a/b"/>
</dbReference>
<evidence type="ECO:0000313" key="1">
    <source>
        <dbReference type="EMBL" id="EOL42675.1"/>
    </source>
</evidence>
<evidence type="ECO:0000313" key="2">
    <source>
        <dbReference type="Proteomes" id="UP000013785"/>
    </source>
</evidence>